<dbReference type="AlphaFoldDB" id="A0A956SES5"/>
<feature type="transmembrane region" description="Helical" evidence="1">
    <location>
        <begin position="166"/>
        <end position="189"/>
    </location>
</feature>
<keyword evidence="1" id="KW-0812">Transmembrane</keyword>
<organism evidence="2 3">
    <name type="scientific">Eiseniibacteriota bacterium</name>
    <dbReference type="NCBI Taxonomy" id="2212470"/>
    <lineage>
        <taxon>Bacteria</taxon>
        <taxon>Candidatus Eiseniibacteriota</taxon>
    </lineage>
</organism>
<keyword evidence="2" id="KW-0378">Hydrolase</keyword>
<evidence type="ECO:0000313" key="2">
    <source>
        <dbReference type="EMBL" id="MCA9757957.1"/>
    </source>
</evidence>
<keyword evidence="2" id="KW-0645">Protease</keyword>
<feature type="transmembrane region" description="Helical" evidence="1">
    <location>
        <begin position="69"/>
        <end position="92"/>
    </location>
</feature>
<feature type="transmembrane region" description="Helical" evidence="1">
    <location>
        <begin position="104"/>
        <end position="125"/>
    </location>
</feature>
<comment type="caution">
    <text evidence="2">The sequence shown here is derived from an EMBL/GenBank/DDBJ whole genome shotgun (WGS) entry which is preliminary data.</text>
</comment>
<evidence type="ECO:0000313" key="3">
    <source>
        <dbReference type="Proteomes" id="UP000739538"/>
    </source>
</evidence>
<accession>A0A956SES5</accession>
<dbReference type="PANTHER" id="PTHR36844:SF1">
    <property type="entry name" value="PROTEASE PRSW"/>
    <property type="match status" value="1"/>
</dbReference>
<dbReference type="InterPro" id="IPR026898">
    <property type="entry name" value="PrsW"/>
</dbReference>
<dbReference type="GO" id="GO:0008237">
    <property type="term" value="F:metallopeptidase activity"/>
    <property type="evidence" value="ECO:0007669"/>
    <property type="project" value="UniProtKB-KW"/>
</dbReference>
<reference evidence="2" key="1">
    <citation type="submission" date="2020-04" db="EMBL/GenBank/DDBJ databases">
        <authorList>
            <person name="Zhang T."/>
        </authorList>
    </citation>
    <scope>NUCLEOTIDE SEQUENCE</scope>
    <source>
        <strain evidence="2">HKST-UBA02</strain>
    </source>
</reference>
<proteinExistence type="predicted"/>
<keyword evidence="2" id="KW-0482">Metalloprotease</keyword>
<feature type="transmembrane region" description="Helical" evidence="1">
    <location>
        <begin position="131"/>
        <end position="154"/>
    </location>
</feature>
<keyword evidence="1" id="KW-1133">Transmembrane helix</keyword>
<name>A0A956SES5_UNCEI</name>
<dbReference type="Proteomes" id="UP000739538">
    <property type="component" value="Unassembled WGS sequence"/>
</dbReference>
<dbReference type="Pfam" id="PF13367">
    <property type="entry name" value="PrsW-protease"/>
    <property type="match status" value="1"/>
</dbReference>
<sequence length="282" mass="31040">MGFVLFGAGLLPALAVLVYFYRSDRFPEPKNTIAAVAVAGALSILAVLPLDFVLAGFGRLFAFPYGLELFQAFVLAAFVEELTRYLIVYSVVHTAEFDEPMDGPVYAVAAAMGFAGVENLVYVFQGGVPAAVFRAFTAVPSHAANAVVMGYLFSLGRFLPDRRREFYSLALVVPILMHGAYDACLLVSAKAGPESLLIFPLQLTWLIGLWWEFDVALRLHRHLAFMQFGDALPWWIGRLPFGRPNERIDHLFRRTTGLSQLVSQDLAVLRSAVGRKGSPPPD</sequence>
<dbReference type="PANTHER" id="PTHR36844">
    <property type="entry name" value="PROTEASE PRSW"/>
    <property type="match status" value="1"/>
</dbReference>
<reference evidence="2" key="2">
    <citation type="journal article" date="2021" name="Microbiome">
        <title>Successional dynamics and alternative stable states in a saline activated sludge microbial community over 9 years.</title>
        <authorList>
            <person name="Wang Y."/>
            <person name="Ye J."/>
            <person name="Ju F."/>
            <person name="Liu L."/>
            <person name="Boyd J.A."/>
            <person name="Deng Y."/>
            <person name="Parks D.H."/>
            <person name="Jiang X."/>
            <person name="Yin X."/>
            <person name="Woodcroft B.J."/>
            <person name="Tyson G.W."/>
            <person name="Hugenholtz P."/>
            <person name="Polz M.F."/>
            <person name="Zhang T."/>
        </authorList>
    </citation>
    <scope>NUCLEOTIDE SEQUENCE</scope>
    <source>
        <strain evidence="2">HKST-UBA02</strain>
    </source>
</reference>
<keyword evidence="1" id="KW-0472">Membrane</keyword>
<gene>
    <name evidence="2" type="ORF">KDA27_19350</name>
</gene>
<feature type="transmembrane region" description="Helical" evidence="1">
    <location>
        <begin position="33"/>
        <end position="57"/>
    </location>
</feature>
<feature type="transmembrane region" description="Helical" evidence="1">
    <location>
        <begin position="6"/>
        <end position="21"/>
    </location>
</feature>
<protein>
    <submittedName>
        <fullName evidence="2">PrsW family intramembrane metalloprotease</fullName>
    </submittedName>
</protein>
<dbReference type="EMBL" id="JAGQHS010000132">
    <property type="protein sequence ID" value="MCA9757957.1"/>
    <property type="molecule type" value="Genomic_DNA"/>
</dbReference>
<evidence type="ECO:0000256" key="1">
    <source>
        <dbReference type="SAM" id="Phobius"/>
    </source>
</evidence>